<dbReference type="InterPro" id="IPR013651">
    <property type="entry name" value="ATP-grasp_RimK-type"/>
</dbReference>
<dbReference type="Gene3D" id="3.30.470.20">
    <property type="entry name" value="ATP-grasp fold, B domain"/>
    <property type="match status" value="2"/>
</dbReference>
<keyword evidence="1" id="KW-0547">Nucleotide-binding</keyword>
<name>A0A7X8C5B6_9LACT</name>
<sequence length="533" mass="60610">MSYNKPEWLTKYPTEIFMGINGPKLDAYALALEGWRRGLTLKWHSKDLPAFKEMTTWYVDRPGQLFSLADHEKEHFFFRTRGDLVSNQAVEIGADKATTKRYLEKANVPTPKGKKFNGEISNQEIIDYAEKLGFPLVIKPIDGSFGEGITANISNISEFTETLKYTRHQQNYKNIIVEKHITGEDYRLYVVGDQVVSAVHRTPPYVVGDGKSTIKKLIKIKNKKRLANPHLASRLIDIDREVINLINRSGYTLKSILKKGEHLLLRSKSNLSAGGDAHEKLDQLNDRIKSIAVEAVKAIPELHHGGVDLIIAQDQSYATVIEINATAHIGSSLFPGEGKAKDVPAAIIDYYFPESIKESQDSPIVYFAYKEKLSLLANDSLQSITVLEPPVGQLEKTTYRVKGKVTSRRYQSKIKNWSLAQSNLSGYLVKKSRRVIEVVVVTNKQQTLDQFESILESASNQVTVEKYKNVDDNKPVKVGFSIMRESKLIWELKQKRYKYQFIRFILTGIEGINYLFQSKFVSKIFKRRKETGN</sequence>
<evidence type="ECO:0000313" key="3">
    <source>
        <dbReference type="EMBL" id="NLJ19265.1"/>
    </source>
</evidence>
<dbReference type="PROSITE" id="PS50975">
    <property type="entry name" value="ATP_GRASP"/>
    <property type="match status" value="1"/>
</dbReference>
<accession>A0A7X8C5B6</accession>
<proteinExistence type="predicted"/>
<dbReference type="GO" id="GO:0005737">
    <property type="term" value="C:cytoplasm"/>
    <property type="evidence" value="ECO:0007669"/>
    <property type="project" value="TreeGrafter"/>
</dbReference>
<evidence type="ECO:0000313" key="4">
    <source>
        <dbReference type="Proteomes" id="UP000541058"/>
    </source>
</evidence>
<feature type="domain" description="ATP-grasp" evidence="2">
    <location>
        <begin position="100"/>
        <end position="352"/>
    </location>
</feature>
<dbReference type="PANTHER" id="PTHR21621:SF0">
    <property type="entry name" value="BETA-CITRYLGLUTAMATE SYNTHASE B-RELATED"/>
    <property type="match status" value="1"/>
</dbReference>
<evidence type="ECO:0000259" key="2">
    <source>
        <dbReference type="PROSITE" id="PS50975"/>
    </source>
</evidence>
<keyword evidence="1" id="KW-0067">ATP-binding</keyword>
<gene>
    <name evidence="3" type="ORF">GX355_10460</name>
</gene>
<dbReference type="GO" id="GO:0018169">
    <property type="term" value="F:ribosomal S6-glutamic acid ligase activity"/>
    <property type="evidence" value="ECO:0007669"/>
    <property type="project" value="TreeGrafter"/>
</dbReference>
<dbReference type="AlphaFoldDB" id="A0A7X8C5B6"/>
<protein>
    <submittedName>
        <fullName evidence="3">ATP-grasp domain-containing protein</fullName>
    </submittedName>
</protein>
<dbReference type="PANTHER" id="PTHR21621">
    <property type="entry name" value="RIBOSOMAL PROTEIN S6 MODIFICATION PROTEIN"/>
    <property type="match status" value="1"/>
</dbReference>
<dbReference type="GO" id="GO:0009432">
    <property type="term" value="P:SOS response"/>
    <property type="evidence" value="ECO:0007669"/>
    <property type="project" value="TreeGrafter"/>
</dbReference>
<dbReference type="SUPFAM" id="SSF56059">
    <property type="entry name" value="Glutathione synthetase ATP-binding domain-like"/>
    <property type="match status" value="1"/>
</dbReference>
<dbReference type="InterPro" id="IPR011761">
    <property type="entry name" value="ATP-grasp"/>
</dbReference>
<dbReference type="EMBL" id="JAAYSM010000378">
    <property type="protein sequence ID" value="NLJ19265.1"/>
    <property type="molecule type" value="Genomic_DNA"/>
</dbReference>
<dbReference type="Pfam" id="PF08443">
    <property type="entry name" value="RimK"/>
    <property type="match status" value="1"/>
</dbReference>
<dbReference type="GO" id="GO:0005524">
    <property type="term" value="F:ATP binding"/>
    <property type="evidence" value="ECO:0007669"/>
    <property type="project" value="UniProtKB-UniRule"/>
</dbReference>
<dbReference type="Proteomes" id="UP000541058">
    <property type="component" value="Unassembled WGS sequence"/>
</dbReference>
<reference evidence="3 4" key="1">
    <citation type="journal article" date="2020" name="Biotechnol. Biofuels">
        <title>New insights from the biogas microbiome by comprehensive genome-resolved metagenomics of nearly 1600 species originating from multiple anaerobic digesters.</title>
        <authorList>
            <person name="Campanaro S."/>
            <person name="Treu L."/>
            <person name="Rodriguez-R L.M."/>
            <person name="Kovalovszki A."/>
            <person name="Ziels R.M."/>
            <person name="Maus I."/>
            <person name="Zhu X."/>
            <person name="Kougias P.G."/>
            <person name="Basile A."/>
            <person name="Luo G."/>
            <person name="Schluter A."/>
            <person name="Konstantinidis K.T."/>
            <person name="Angelidaki I."/>
        </authorList>
    </citation>
    <scope>NUCLEOTIDE SEQUENCE [LARGE SCALE GENOMIC DNA]</scope>
    <source>
        <strain evidence="3">AS23ysBPME_34</strain>
    </source>
</reference>
<dbReference type="GO" id="GO:0046872">
    <property type="term" value="F:metal ion binding"/>
    <property type="evidence" value="ECO:0007669"/>
    <property type="project" value="InterPro"/>
</dbReference>
<comment type="caution">
    <text evidence="3">The sequence shown here is derived from an EMBL/GenBank/DDBJ whole genome shotgun (WGS) entry which is preliminary data.</text>
</comment>
<evidence type="ECO:0000256" key="1">
    <source>
        <dbReference type="PROSITE-ProRule" id="PRU00409"/>
    </source>
</evidence>
<dbReference type="RefSeq" id="WP_276649690.1">
    <property type="nucleotide sequence ID" value="NZ_JAAYSM010000378.1"/>
</dbReference>
<organism evidence="3 4">
    <name type="scientific">Globicatella sulfidifaciens</name>
    <dbReference type="NCBI Taxonomy" id="136093"/>
    <lineage>
        <taxon>Bacteria</taxon>
        <taxon>Bacillati</taxon>
        <taxon>Bacillota</taxon>
        <taxon>Bacilli</taxon>
        <taxon>Lactobacillales</taxon>
        <taxon>Aerococcaceae</taxon>
        <taxon>Globicatella</taxon>
    </lineage>
</organism>